<evidence type="ECO:0000259" key="5">
    <source>
        <dbReference type="Pfam" id="PF00561"/>
    </source>
</evidence>
<dbReference type="SUPFAM" id="SSF53474">
    <property type="entry name" value="alpha/beta-Hydrolases"/>
    <property type="match status" value="1"/>
</dbReference>
<feature type="domain" description="Peptidase S33 tripeptidyl aminopeptidase-like C-terminal" evidence="6">
    <location>
        <begin position="398"/>
        <end position="494"/>
    </location>
</feature>
<feature type="domain" description="AB hydrolase-1" evidence="5">
    <location>
        <begin position="102"/>
        <end position="294"/>
    </location>
</feature>
<keyword evidence="8" id="KW-1185">Reference proteome</keyword>
<comment type="similarity">
    <text evidence="1">Belongs to the peptidase S33 family.</text>
</comment>
<evidence type="ECO:0000256" key="1">
    <source>
        <dbReference type="ARBA" id="ARBA00010088"/>
    </source>
</evidence>
<name>A0A7W8ES42_STRST</name>
<keyword evidence="3" id="KW-0378">Hydrolase</keyword>
<dbReference type="Pfam" id="PF00561">
    <property type="entry name" value="Abhydrolase_1"/>
    <property type="match status" value="1"/>
</dbReference>
<evidence type="ECO:0000256" key="4">
    <source>
        <dbReference type="SAM" id="SignalP"/>
    </source>
</evidence>
<dbReference type="InterPro" id="IPR051601">
    <property type="entry name" value="Serine_prot/Carboxylest_S33"/>
</dbReference>
<dbReference type="EMBL" id="JACHJD010000003">
    <property type="protein sequence ID" value="MBB5103377.1"/>
    <property type="molecule type" value="Genomic_DNA"/>
</dbReference>
<dbReference type="InterPro" id="IPR013595">
    <property type="entry name" value="Pept_S33_TAP-like_C"/>
</dbReference>
<evidence type="ECO:0000256" key="3">
    <source>
        <dbReference type="ARBA" id="ARBA00022801"/>
    </source>
</evidence>
<sequence length="510" mass="55519">MAHSASRRLVVPLLALGLTATLAPSLAAGPAVAAPGTPEARDLSRFTQQKLTWKRCAADKPAKFQCATLKVPLDYSAPKGRTLKVAVSRVQTSKPGKRHGVLTFNPGGPGGPGLDLPLEASEGLPEAVLEKYDLLGFDPRGVGKSSPLSCGLTGAEQRFPRPTRSRAEFDRNVKWARTVADKCETKNRGVLPYINTRNTARDMDIMRAAVGEKKLSYYGVSYGTALGAVYTQLFPKRADRVLLDSAVDPERMWRGMFRIWSEEVGAAFERWSKWTAERDATYHLGTSPAQVQRTFWKIVERADREPIVVDGEKLDGAGVRNLARPEFFGVRGGAELVRALKRAAGGATVSGPAAEPVTDNELAAQFAVVCSDAPWPRDPETYYRDSVRDAVRYPLYGDFTSGIVPCAFWPKGAEPATKVGNDVPLLLVQNEWDSQTPLSGARNMHRLLKGSKMITVDEGEGHGVLFGEHRYPCAENPSMRYLATGKLPAKDVTCRVTPGQRRAGAAPNAF</sequence>
<dbReference type="Gene3D" id="3.40.50.1820">
    <property type="entry name" value="alpha/beta hydrolase"/>
    <property type="match status" value="1"/>
</dbReference>
<evidence type="ECO:0000313" key="7">
    <source>
        <dbReference type="EMBL" id="MBB5103377.1"/>
    </source>
</evidence>
<reference evidence="7 8" key="1">
    <citation type="submission" date="2020-08" db="EMBL/GenBank/DDBJ databases">
        <title>Genomic Encyclopedia of Type Strains, Phase III (KMG-III): the genomes of soil and plant-associated and newly described type strains.</title>
        <authorList>
            <person name="Whitman W."/>
        </authorList>
    </citation>
    <scope>NUCLEOTIDE SEQUENCE [LARGE SCALE GENOMIC DNA]</scope>
    <source>
        <strain evidence="7 8">CECT 3146</strain>
    </source>
</reference>
<accession>A0A7W8ES42</accession>
<organism evidence="7 8">
    <name type="scientific">Streptomyces spectabilis</name>
    <dbReference type="NCBI Taxonomy" id="68270"/>
    <lineage>
        <taxon>Bacteria</taxon>
        <taxon>Bacillati</taxon>
        <taxon>Actinomycetota</taxon>
        <taxon>Actinomycetes</taxon>
        <taxon>Kitasatosporales</taxon>
        <taxon>Streptomycetaceae</taxon>
        <taxon>Streptomyces</taxon>
    </lineage>
</organism>
<dbReference type="GO" id="GO:0016787">
    <property type="term" value="F:hydrolase activity"/>
    <property type="evidence" value="ECO:0007669"/>
    <property type="project" value="UniProtKB-KW"/>
</dbReference>
<comment type="caution">
    <text evidence="7">The sequence shown here is derived from an EMBL/GenBank/DDBJ whole genome shotgun (WGS) entry which is preliminary data.</text>
</comment>
<dbReference type="RefSeq" id="WP_229879547.1">
    <property type="nucleotide sequence ID" value="NZ_BMSQ01000023.1"/>
</dbReference>
<evidence type="ECO:0000313" key="8">
    <source>
        <dbReference type="Proteomes" id="UP000549009"/>
    </source>
</evidence>
<dbReference type="Proteomes" id="UP000549009">
    <property type="component" value="Unassembled WGS sequence"/>
</dbReference>
<dbReference type="PANTHER" id="PTHR43248:SF29">
    <property type="entry name" value="TRIPEPTIDYL AMINOPEPTIDASE"/>
    <property type="match status" value="1"/>
</dbReference>
<gene>
    <name evidence="7" type="ORF">FHS40_002430</name>
</gene>
<evidence type="ECO:0000256" key="2">
    <source>
        <dbReference type="ARBA" id="ARBA00022729"/>
    </source>
</evidence>
<dbReference type="AlphaFoldDB" id="A0A7W8ES42"/>
<feature type="signal peptide" evidence="4">
    <location>
        <begin position="1"/>
        <end position="33"/>
    </location>
</feature>
<proteinExistence type="inferred from homology"/>
<protein>
    <submittedName>
        <fullName evidence="7">Pimeloyl-ACP methyl ester carboxylesterase</fullName>
    </submittedName>
</protein>
<dbReference type="PANTHER" id="PTHR43248">
    <property type="entry name" value="2-SUCCINYL-6-HYDROXY-2,4-CYCLOHEXADIENE-1-CARBOXYLATE SYNTHASE"/>
    <property type="match status" value="1"/>
</dbReference>
<keyword evidence="2 4" id="KW-0732">Signal</keyword>
<dbReference type="InterPro" id="IPR029058">
    <property type="entry name" value="AB_hydrolase_fold"/>
</dbReference>
<feature type="chain" id="PRO_5030679198" evidence="4">
    <location>
        <begin position="34"/>
        <end position="510"/>
    </location>
</feature>
<evidence type="ECO:0000259" key="6">
    <source>
        <dbReference type="Pfam" id="PF08386"/>
    </source>
</evidence>
<dbReference type="InterPro" id="IPR000073">
    <property type="entry name" value="AB_hydrolase_1"/>
</dbReference>
<dbReference type="Pfam" id="PF08386">
    <property type="entry name" value="Abhydrolase_4"/>
    <property type="match status" value="1"/>
</dbReference>